<dbReference type="PANTHER" id="PTHR33751">
    <property type="entry name" value="CBB3-TYPE CYTOCHROME C OXIDASE SUBUNIT FIXP"/>
    <property type="match status" value="1"/>
</dbReference>
<sequence>MRLLTIAAALALTLAAAPAAGQEPAHASASAQNGYELTYTCQGCHGIDGYKNAYPNYHVPKLGGQSADYLVNALTAYQNGTRSHPTMRAQSQGFSEQDIADIAAFLSNVK</sequence>
<dbReference type="PROSITE" id="PS51007">
    <property type="entry name" value="CYTC"/>
    <property type="match status" value="1"/>
</dbReference>
<evidence type="ECO:0000313" key="10">
    <source>
        <dbReference type="Proteomes" id="UP000593932"/>
    </source>
</evidence>
<evidence type="ECO:0000256" key="6">
    <source>
        <dbReference type="PROSITE-ProRule" id="PRU00433"/>
    </source>
</evidence>
<evidence type="ECO:0000256" key="3">
    <source>
        <dbReference type="ARBA" id="ARBA00022723"/>
    </source>
</evidence>
<evidence type="ECO:0000256" key="2">
    <source>
        <dbReference type="ARBA" id="ARBA00022617"/>
    </source>
</evidence>
<dbReference type="InterPro" id="IPR009056">
    <property type="entry name" value="Cyt_c-like_dom"/>
</dbReference>
<accession>A0A7S6UMX3</accession>
<evidence type="ECO:0000256" key="5">
    <source>
        <dbReference type="ARBA" id="ARBA00023004"/>
    </source>
</evidence>
<feature type="chain" id="PRO_5045389358" evidence="7">
    <location>
        <begin position="20"/>
        <end position="110"/>
    </location>
</feature>
<keyword evidence="1" id="KW-0813">Transport</keyword>
<evidence type="ECO:0000313" key="9">
    <source>
        <dbReference type="EMBL" id="QOW23131.1"/>
    </source>
</evidence>
<keyword evidence="3 6" id="KW-0479">Metal-binding</keyword>
<feature type="signal peptide" evidence="7">
    <location>
        <begin position="1"/>
        <end position="19"/>
    </location>
</feature>
<evidence type="ECO:0000259" key="8">
    <source>
        <dbReference type="PROSITE" id="PS51007"/>
    </source>
</evidence>
<protein>
    <submittedName>
        <fullName evidence="9">Cytochrome c</fullName>
    </submittedName>
</protein>
<feature type="domain" description="Cytochrome c" evidence="8">
    <location>
        <begin position="29"/>
        <end position="110"/>
    </location>
</feature>
<keyword evidence="7" id="KW-0732">Signal</keyword>
<dbReference type="Gene3D" id="1.10.760.10">
    <property type="entry name" value="Cytochrome c-like domain"/>
    <property type="match status" value="1"/>
</dbReference>
<dbReference type="SUPFAM" id="SSF46626">
    <property type="entry name" value="Cytochrome c"/>
    <property type="match status" value="1"/>
</dbReference>
<evidence type="ECO:0000256" key="1">
    <source>
        <dbReference type="ARBA" id="ARBA00022448"/>
    </source>
</evidence>
<dbReference type="InterPro" id="IPR036909">
    <property type="entry name" value="Cyt_c-like_dom_sf"/>
</dbReference>
<dbReference type="PANTHER" id="PTHR33751:SF9">
    <property type="entry name" value="CYTOCHROME C4"/>
    <property type="match status" value="1"/>
</dbReference>
<dbReference type="EMBL" id="CP063657">
    <property type="protein sequence ID" value="QOW23131.1"/>
    <property type="molecule type" value="Genomic_DNA"/>
</dbReference>
<keyword evidence="5 6" id="KW-0408">Iron</keyword>
<keyword evidence="4" id="KW-0249">Electron transport</keyword>
<dbReference type="RefSeq" id="WP_194035605.1">
    <property type="nucleotide sequence ID" value="NZ_CP063657.1"/>
</dbReference>
<organism evidence="9 10">
    <name type="scientific">Novilysobacter avium</name>
    <dbReference type="NCBI Taxonomy" id="2781023"/>
    <lineage>
        <taxon>Bacteria</taxon>
        <taxon>Pseudomonadati</taxon>
        <taxon>Pseudomonadota</taxon>
        <taxon>Gammaproteobacteria</taxon>
        <taxon>Lysobacterales</taxon>
        <taxon>Lysobacteraceae</taxon>
        <taxon>Novilysobacter</taxon>
    </lineage>
</organism>
<reference evidence="9 10" key="1">
    <citation type="submission" date="2020-10" db="EMBL/GenBank/DDBJ databases">
        <title>complete genome sequencing of Lysobacter sp. H23M41.</title>
        <authorList>
            <person name="Bae J.-W."/>
            <person name="Lee S.-Y."/>
        </authorList>
    </citation>
    <scope>NUCLEOTIDE SEQUENCE [LARGE SCALE GENOMIC DNA]</scope>
    <source>
        <strain evidence="9 10">H23M41</strain>
    </source>
</reference>
<keyword evidence="2 6" id="KW-0349">Heme</keyword>
<dbReference type="Pfam" id="PF00034">
    <property type="entry name" value="Cytochrom_C"/>
    <property type="match status" value="1"/>
</dbReference>
<dbReference type="Proteomes" id="UP000593932">
    <property type="component" value="Chromosome"/>
</dbReference>
<proteinExistence type="predicted"/>
<name>A0A7S6UMX3_9GAMM</name>
<evidence type="ECO:0000256" key="4">
    <source>
        <dbReference type="ARBA" id="ARBA00022982"/>
    </source>
</evidence>
<keyword evidence="10" id="KW-1185">Reference proteome</keyword>
<evidence type="ECO:0000256" key="7">
    <source>
        <dbReference type="SAM" id="SignalP"/>
    </source>
</evidence>
<gene>
    <name evidence="9" type="ORF">INQ42_06175</name>
</gene>
<dbReference type="InterPro" id="IPR050597">
    <property type="entry name" value="Cytochrome_c_Oxidase_Subunit"/>
</dbReference>